<dbReference type="PANTHER" id="PTHR10587">
    <property type="entry name" value="GLYCOSYL TRANSFERASE-RELATED"/>
    <property type="match status" value="1"/>
</dbReference>
<dbReference type="Pfam" id="PF01522">
    <property type="entry name" value="Polysacc_deac_1"/>
    <property type="match status" value="1"/>
</dbReference>
<dbReference type="GO" id="GO:0004099">
    <property type="term" value="F:chitin deacetylase activity"/>
    <property type="evidence" value="ECO:0007669"/>
    <property type="project" value="UniProtKB-ARBA"/>
</dbReference>
<evidence type="ECO:0000313" key="2">
    <source>
        <dbReference type="EMBL" id="KAJ5069916.1"/>
    </source>
</evidence>
<dbReference type="EMBL" id="JAPDFW010000101">
    <property type="protein sequence ID" value="KAJ5069916.1"/>
    <property type="molecule type" value="Genomic_DNA"/>
</dbReference>
<dbReference type="Proteomes" id="UP001149090">
    <property type="component" value="Unassembled WGS sequence"/>
</dbReference>
<dbReference type="InterPro" id="IPR011330">
    <property type="entry name" value="Glyco_hydro/deAcase_b/a-brl"/>
</dbReference>
<accession>A0A9Q0LC20</accession>
<organism evidence="2 3">
    <name type="scientific">Anaeramoeba ignava</name>
    <name type="common">Anaerobic marine amoeba</name>
    <dbReference type="NCBI Taxonomy" id="1746090"/>
    <lineage>
        <taxon>Eukaryota</taxon>
        <taxon>Metamonada</taxon>
        <taxon>Anaeramoebidae</taxon>
        <taxon>Anaeramoeba</taxon>
    </lineage>
</organism>
<dbReference type="OrthoDB" id="407355at2759"/>
<dbReference type="InterPro" id="IPR050248">
    <property type="entry name" value="Polysacc_deacetylase_ArnD"/>
</dbReference>
<dbReference type="SUPFAM" id="SSF88713">
    <property type="entry name" value="Glycoside hydrolase/deacetylase"/>
    <property type="match status" value="1"/>
</dbReference>
<dbReference type="InterPro" id="IPR002509">
    <property type="entry name" value="NODB_dom"/>
</dbReference>
<dbReference type="Gene3D" id="3.20.20.370">
    <property type="entry name" value="Glycoside hydrolase/deacetylase"/>
    <property type="match status" value="1"/>
</dbReference>
<reference evidence="2" key="1">
    <citation type="submission" date="2022-10" db="EMBL/GenBank/DDBJ databases">
        <title>Novel sulphate-reducing endosymbionts in the free-living metamonad Anaeramoeba.</title>
        <authorList>
            <person name="Jerlstrom-Hultqvist J."/>
            <person name="Cepicka I."/>
            <person name="Gallot-Lavallee L."/>
            <person name="Salas-Leiva D."/>
            <person name="Curtis B.A."/>
            <person name="Zahonova K."/>
            <person name="Pipaliya S."/>
            <person name="Dacks J."/>
            <person name="Roger A.J."/>
        </authorList>
    </citation>
    <scope>NUCLEOTIDE SEQUENCE</scope>
    <source>
        <strain evidence="2">BMAN</strain>
    </source>
</reference>
<proteinExistence type="predicted"/>
<dbReference type="GO" id="GO:0005975">
    <property type="term" value="P:carbohydrate metabolic process"/>
    <property type="evidence" value="ECO:0007669"/>
    <property type="project" value="InterPro"/>
</dbReference>
<dbReference type="AlphaFoldDB" id="A0A9Q0LC20"/>
<feature type="domain" description="NodB homology" evidence="1">
    <location>
        <begin position="20"/>
        <end position="195"/>
    </location>
</feature>
<comment type="caution">
    <text evidence="2">The sequence shown here is derived from an EMBL/GenBank/DDBJ whole genome shotgun (WGS) entry which is preliminary data.</text>
</comment>
<sequence>MRIIKRKYPQVLWFKETQEKVIALTIDDAPSEITPKILEILEENQIKITFFCIGDHIEKNQHIFDQIKQKGHEIGNHLQRDERSVSLDITEFEKQLINVDKQIFTNKIPPKKWIRPGGGHFTKEMIDITNKHGYKMCLGDVYPHDPQIQFSWINTLYVKLLTKSGSVIVLHDRKWTPKTLYDTIPYLKKKGFRFMTLSEFDSFQSY</sequence>
<dbReference type="OMA" id="GWFTTPM"/>
<dbReference type="PROSITE" id="PS51677">
    <property type="entry name" value="NODB"/>
    <property type="match status" value="1"/>
</dbReference>
<name>A0A9Q0LC20_ANAIG</name>
<gene>
    <name evidence="2" type="ORF">M0811_11428</name>
</gene>
<evidence type="ECO:0000259" key="1">
    <source>
        <dbReference type="PROSITE" id="PS51677"/>
    </source>
</evidence>
<evidence type="ECO:0000313" key="3">
    <source>
        <dbReference type="Proteomes" id="UP001149090"/>
    </source>
</evidence>
<keyword evidence="3" id="KW-1185">Reference proteome</keyword>
<dbReference type="PANTHER" id="PTHR10587:SF137">
    <property type="entry name" value="4-DEOXY-4-FORMAMIDO-L-ARABINOSE-PHOSPHOUNDECAPRENOL DEFORMYLASE ARND-RELATED"/>
    <property type="match status" value="1"/>
</dbReference>
<protein>
    <submittedName>
        <fullName evidence="2">Chitin deacetylase 1-related</fullName>
    </submittedName>
</protein>